<dbReference type="PANTHER" id="PTHR34952">
    <property type="entry name" value="OS05G0113500 PROTEIN"/>
    <property type="match status" value="1"/>
</dbReference>
<dbReference type="PANTHER" id="PTHR34952:SF2">
    <property type="entry name" value="OS05G0113500 PROTEIN"/>
    <property type="match status" value="1"/>
</dbReference>
<evidence type="ECO:0000256" key="1">
    <source>
        <dbReference type="SAM" id="MobiDB-lite"/>
    </source>
</evidence>
<evidence type="ECO:0000313" key="2">
    <source>
        <dbReference type="EMBL" id="KAE8706014.1"/>
    </source>
</evidence>
<feature type="region of interest" description="Disordered" evidence="1">
    <location>
        <begin position="1"/>
        <end position="23"/>
    </location>
</feature>
<dbReference type="AlphaFoldDB" id="A0A6A3AN20"/>
<dbReference type="Proteomes" id="UP000436088">
    <property type="component" value="Unassembled WGS sequence"/>
</dbReference>
<feature type="region of interest" description="Disordered" evidence="1">
    <location>
        <begin position="75"/>
        <end position="147"/>
    </location>
</feature>
<dbReference type="EMBL" id="VEPZ02000975">
    <property type="protein sequence ID" value="KAE8706014.1"/>
    <property type="molecule type" value="Genomic_DNA"/>
</dbReference>
<evidence type="ECO:0000313" key="3">
    <source>
        <dbReference type="Proteomes" id="UP000436088"/>
    </source>
</evidence>
<keyword evidence="3" id="KW-1185">Reference proteome</keyword>
<feature type="compositionally biased region" description="Basic residues" evidence="1">
    <location>
        <begin position="112"/>
        <end position="131"/>
    </location>
</feature>
<reference evidence="2" key="1">
    <citation type="submission" date="2019-09" db="EMBL/GenBank/DDBJ databases">
        <title>Draft genome information of white flower Hibiscus syriacus.</title>
        <authorList>
            <person name="Kim Y.-M."/>
        </authorList>
    </citation>
    <scope>NUCLEOTIDE SEQUENCE [LARGE SCALE GENOMIC DNA]</scope>
    <source>
        <strain evidence="2">YM2019G1</strain>
    </source>
</reference>
<accession>A0A6A3AN20</accession>
<proteinExistence type="predicted"/>
<name>A0A6A3AN20_HIBSY</name>
<protein>
    <submittedName>
        <fullName evidence="2">Histone H2A 12</fullName>
    </submittedName>
</protein>
<comment type="caution">
    <text evidence="2">The sequence shown here is derived from an EMBL/GenBank/DDBJ whole genome shotgun (WGS) entry which is preliminary data.</text>
</comment>
<sequence length="173" mass="19020">MDMGSREEGDISDRKQAEQTHEKEFRQVCIISFSVPAEDDEIVTALQRMFSEDSVQSYSRTILLPAPLKLVSALKGSREKQGSTPKKLTVKWAPDVYDPPPTSVLHTVGNRKQQKSKKKKNDKKKNGKKGQKGNNAGRGSGGGKDNSAVGVVGVPIGVINLSRRFIRIDYPTP</sequence>
<organism evidence="2 3">
    <name type="scientific">Hibiscus syriacus</name>
    <name type="common">Rose of Sharon</name>
    <dbReference type="NCBI Taxonomy" id="106335"/>
    <lineage>
        <taxon>Eukaryota</taxon>
        <taxon>Viridiplantae</taxon>
        <taxon>Streptophyta</taxon>
        <taxon>Embryophyta</taxon>
        <taxon>Tracheophyta</taxon>
        <taxon>Spermatophyta</taxon>
        <taxon>Magnoliopsida</taxon>
        <taxon>eudicotyledons</taxon>
        <taxon>Gunneridae</taxon>
        <taxon>Pentapetalae</taxon>
        <taxon>rosids</taxon>
        <taxon>malvids</taxon>
        <taxon>Malvales</taxon>
        <taxon>Malvaceae</taxon>
        <taxon>Malvoideae</taxon>
        <taxon>Hibiscus</taxon>
    </lineage>
</organism>
<gene>
    <name evidence="2" type="ORF">F3Y22_tig00110410pilonHSYRG00074</name>
</gene>